<dbReference type="Proteomes" id="UP000248168">
    <property type="component" value="Unassembled WGS sequence"/>
</dbReference>
<dbReference type="CDD" id="cd04455">
    <property type="entry name" value="S1_NusA"/>
    <property type="match status" value="1"/>
</dbReference>
<evidence type="ECO:0000313" key="10">
    <source>
        <dbReference type="EMBL" id="SPP64852.1"/>
    </source>
</evidence>
<dbReference type="Gene3D" id="2.40.50.140">
    <property type="entry name" value="Nucleic acid-binding proteins"/>
    <property type="match status" value="1"/>
</dbReference>
<evidence type="ECO:0000313" key="11">
    <source>
        <dbReference type="Proteomes" id="UP000248168"/>
    </source>
</evidence>
<dbReference type="InterPro" id="IPR004087">
    <property type="entry name" value="KH_dom"/>
</dbReference>
<keyword evidence="4 7" id="KW-0694">RNA-binding</keyword>
<keyword evidence="11" id="KW-1185">Reference proteome</keyword>
<dbReference type="InterPro" id="IPR030842">
    <property type="entry name" value="TF_NusA_bacterial"/>
</dbReference>
<dbReference type="FunFam" id="3.30.300.20:FF:000002">
    <property type="entry name" value="Transcription termination/antitermination protein NusA"/>
    <property type="match status" value="1"/>
</dbReference>
<dbReference type="FunFam" id="3.30.1480.10:FF:000002">
    <property type="entry name" value="Transcription termination/antitermination protein NusA"/>
    <property type="match status" value="1"/>
</dbReference>
<dbReference type="NCBIfam" id="TIGR01953">
    <property type="entry name" value="NusA"/>
    <property type="match status" value="1"/>
</dbReference>
<dbReference type="GO" id="GO:0031564">
    <property type="term" value="P:transcription antitermination"/>
    <property type="evidence" value="ECO:0007669"/>
    <property type="project" value="UniProtKB-UniRule"/>
</dbReference>
<dbReference type="Gene3D" id="3.30.1480.10">
    <property type="entry name" value="NusA, N-terminal domain"/>
    <property type="match status" value="1"/>
</dbReference>
<comment type="subcellular location">
    <subcellularLocation>
        <location evidence="7">Cytoplasm</location>
    </subcellularLocation>
</comment>
<keyword evidence="3 7" id="KW-0889">Transcription antitermination</keyword>
<dbReference type="InterPro" id="IPR013735">
    <property type="entry name" value="TF_NusA_N"/>
</dbReference>
<protein>
    <recommendedName>
        <fullName evidence="7">Transcription termination/antitermination protein NusA</fullName>
    </recommendedName>
</protein>
<dbReference type="AlphaFoldDB" id="A0A330L6P6"/>
<dbReference type="SUPFAM" id="SSF54814">
    <property type="entry name" value="Prokaryotic type KH domain (KH-domain type II)"/>
    <property type="match status" value="2"/>
</dbReference>
<dbReference type="PROSITE" id="PS50126">
    <property type="entry name" value="S1"/>
    <property type="match status" value="1"/>
</dbReference>
<dbReference type="SUPFAM" id="SSF50249">
    <property type="entry name" value="Nucleic acid-binding proteins"/>
    <property type="match status" value="1"/>
</dbReference>
<dbReference type="Pfam" id="PF00575">
    <property type="entry name" value="S1"/>
    <property type="match status" value="1"/>
</dbReference>
<dbReference type="EMBL" id="OUNR01000012">
    <property type="protein sequence ID" value="SPP64852.1"/>
    <property type="molecule type" value="Genomic_DNA"/>
</dbReference>
<dbReference type="Pfam" id="PF13184">
    <property type="entry name" value="KH_NusA_1st"/>
    <property type="match status" value="1"/>
</dbReference>
<dbReference type="PANTHER" id="PTHR22648:SF0">
    <property type="entry name" value="TRANSCRIPTION TERMINATION_ANTITERMINATION PROTEIN NUSA"/>
    <property type="match status" value="1"/>
</dbReference>
<sequence>MNRELIAVIDEIGRQKGIDKSRVIGAIESALQTAAKKRFGQAENIQVEIDSKTGEISVVSKKTIVDHVSNPKAEISLQEARQLDSEAEVGDEIGSLIEMDELGRIAAQTAKQVIFQKVREAEWEAVQKEYSTRQGDLVNGIILGMERRNYLVDLGKTEAVLPIQEQIPRETYRRGDRVKAMLLEVRRTPKDVQVILTRSHPQFVSKLFELEVPEVMEKIVEIKSIVREPGDRTKIAVTSREKAVDPVGACVGIKGSRVQAVVRELRGEKIDIITWTQDPRVFIAEALNPATIEKVGIDDEKKSALVVVADSQLSLAIGKNGQNVRLAARLTGWKIDIISATEYEKEKVERDKEIKAAMADEAEAQRLQEEARQAARAEENESN</sequence>
<keyword evidence="1 7" id="KW-0806">Transcription termination</keyword>
<dbReference type="CDD" id="cd02134">
    <property type="entry name" value="KH-II_NusA_rpt1"/>
    <property type="match status" value="1"/>
</dbReference>
<evidence type="ECO:0000256" key="2">
    <source>
        <dbReference type="ARBA" id="ARBA00022490"/>
    </source>
</evidence>
<dbReference type="SUPFAM" id="SSF69705">
    <property type="entry name" value="Transcription factor NusA, N-terminal domain"/>
    <property type="match status" value="1"/>
</dbReference>
<dbReference type="InterPro" id="IPR058582">
    <property type="entry name" value="KH_NusA_2nd"/>
</dbReference>
<dbReference type="InParanoid" id="A0A330L6P6"/>
<dbReference type="InterPro" id="IPR036555">
    <property type="entry name" value="NusA_N_sf"/>
</dbReference>
<dbReference type="GO" id="GO:0003700">
    <property type="term" value="F:DNA-binding transcription factor activity"/>
    <property type="evidence" value="ECO:0007669"/>
    <property type="project" value="InterPro"/>
</dbReference>
<dbReference type="SMART" id="SM00316">
    <property type="entry name" value="S1"/>
    <property type="match status" value="1"/>
</dbReference>
<dbReference type="GO" id="GO:0003723">
    <property type="term" value="F:RNA binding"/>
    <property type="evidence" value="ECO:0007669"/>
    <property type="project" value="UniProtKB-UniRule"/>
</dbReference>
<dbReference type="RefSeq" id="WP_121989177.1">
    <property type="nucleotide sequence ID" value="NZ_OUNR01000012.1"/>
</dbReference>
<evidence type="ECO:0000256" key="4">
    <source>
        <dbReference type="ARBA" id="ARBA00022884"/>
    </source>
</evidence>
<evidence type="ECO:0000256" key="8">
    <source>
        <dbReference type="SAM" id="MobiDB-lite"/>
    </source>
</evidence>
<dbReference type="InterPro" id="IPR003029">
    <property type="entry name" value="S1_domain"/>
</dbReference>
<dbReference type="Pfam" id="PF26594">
    <property type="entry name" value="KH_NusA_2nd"/>
    <property type="match status" value="1"/>
</dbReference>
<dbReference type="FunCoup" id="A0A330L6P6">
    <property type="interactions" value="441"/>
</dbReference>
<proteinExistence type="inferred from homology"/>
<dbReference type="GO" id="GO:0006353">
    <property type="term" value="P:DNA-templated transcription termination"/>
    <property type="evidence" value="ECO:0007669"/>
    <property type="project" value="UniProtKB-UniRule"/>
</dbReference>
<dbReference type="InterPro" id="IPR009019">
    <property type="entry name" value="KH_sf_prok-type"/>
</dbReference>
<dbReference type="PROSITE" id="PS50084">
    <property type="entry name" value="KH_TYPE_1"/>
    <property type="match status" value="1"/>
</dbReference>
<reference evidence="11" key="1">
    <citation type="submission" date="2018-04" db="EMBL/GenBank/DDBJ databases">
        <authorList>
            <person name="Lucker S."/>
            <person name="Sakoula D."/>
        </authorList>
    </citation>
    <scope>NUCLEOTIDE SEQUENCE [LARGE SCALE GENOMIC DNA]</scope>
</reference>
<dbReference type="SMART" id="SM00322">
    <property type="entry name" value="KH"/>
    <property type="match status" value="2"/>
</dbReference>
<dbReference type="InterPro" id="IPR025249">
    <property type="entry name" value="TF_NusA_KH_1st"/>
</dbReference>
<organism evidence="10 11">
    <name type="scientific">Nitrospira lenta</name>
    <dbReference type="NCBI Taxonomy" id="1436998"/>
    <lineage>
        <taxon>Bacteria</taxon>
        <taxon>Pseudomonadati</taxon>
        <taxon>Nitrospirota</taxon>
        <taxon>Nitrospiria</taxon>
        <taxon>Nitrospirales</taxon>
        <taxon>Nitrospiraceae</taxon>
        <taxon>Nitrospira</taxon>
    </lineage>
</organism>
<dbReference type="InterPro" id="IPR015946">
    <property type="entry name" value="KH_dom-like_a/b"/>
</dbReference>
<comment type="similarity">
    <text evidence="7">Belongs to the NusA family.</text>
</comment>
<evidence type="ECO:0000256" key="3">
    <source>
        <dbReference type="ARBA" id="ARBA00022814"/>
    </source>
</evidence>
<dbReference type="CDD" id="cd22529">
    <property type="entry name" value="KH-II_NusA_rpt2"/>
    <property type="match status" value="1"/>
</dbReference>
<keyword evidence="6 7" id="KW-0804">Transcription</keyword>
<evidence type="ECO:0000256" key="1">
    <source>
        <dbReference type="ARBA" id="ARBA00022472"/>
    </source>
</evidence>
<dbReference type="GO" id="GO:0005829">
    <property type="term" value="C:cytosol"/>
    <property type="evidence" value="ECO:0007669"/>
    <property type="project" value="TreeGrafter"/>
</dbReference>
<evidence type="ECO:0000256" key="5">
    <source>
        <dbReference type="ARBA" id="ARBA00023015"/>
    </source>
</evidence>
<gene>
    <name evidence="7 10" type="primary">nusA</name>
    <name evidence="10" type="ORF">NITLEN_20492</name>
</gene>
<dbReference type="PANTHER" id="PTHR22648">
    <property type="entry name" value="TRANSCRIPTION TERMINATION FACTOR NUSA"/>
    <property type="match status" value="1"/>
</dbReference>
<keyword evidence="2 7" id="KW-0963">Cytoplasm</keyword>
<evidence type="ECO:0000259" key="9">
    <source>
        <dbReference type="PROSITE" id="PS50126"/>
    </source>
</evidence>
<dbReference type="Gene3D" id="3.30.300.20">
    <property type="match status" value="2"/>
</dbReference>
<dbReference type="HAMAP" id="MF_00945_B">
    <property type="entry name" value="NusA_B"/>
    <property type="match status" value="1"/>
</dbReference>
<dbReference type="FunFam" id="3.30.300.20:FF:000005">
    <property type="entry name" value="Transcription termination/antitermination protein NusA"/>
    <property type="match status" value="1"/>
</dbReference>
<feature type="region of interest" description="Disordered" evidence="8">
    <location>
        <begin position="363"/>
        <end position="383"/>
    </location>
</feature>
<evidence type="ECO:0000256" key="7">
    <source>
        <dbReference type="HAMAP-Rule" id="MF_00945"/>
    </source>
</evidence>
<name>A0A330L6P6_9BACT</name>
<accession>A0A330L6P6</accession>
<comment type="subunit">
    <text evidence="7">Monomer. Binds directly to the core enzyme of the DNA-dependent RNA polymerase and to nascent RNA.</text>
</comment>
<dbReference type="OrthoDB" id="9807233at2"/>
<dbReference type="Pfam" id="PF08529">
    <property type="entry name" value="NusA_N"/>
    <property type="match status" value="1"/>
</dbReference>
<comment type="function">
    <text evidence="7">Participates in both transcription termination and antitermination.</text>
</comment>
<dbReference type="InterPro" id="IPR010213">
    <property type="entry name" value="TF_NusA"/>
</dbReference>
<keyword evidence="5 7" id="KW-0805">Transcription regulation</keyword>
<evidence type="ECO:0000256" key="6">
    <source>
        <dbReference type="ARBA" id="ARBA00023163"/>
    </source>
</evidence>
<dbReference type="InterPro" id="IPR012340">
    <property type="entry name" value="NA-bd_OB-fold"/>
</dbReference>
<feature type="domain" description="S1 motif" evidence="9">
    <location>
        <begin position="135"/>
        <end position="199"/>
    </location>
</feature>